<accession>A0AAV3Y319</accession>
<feature type="region of interest" description="Disordered" evidence="1">
    <location>
        <begin position="1"/>
        <end position="36"/>
    </location>
</feature>
<organism evidence="2 3">
    <name type="scientific">Plakobranchus ocellatus</name>
    <dbReference type="NCBI Taxonomy" id="259542"/>
    <lineage>
        <taxon>Eukaryota</taxon>
        <taxon>Metazoa</taxon>
        <taxon>Spiralia</taxon>
        <taxon>Lophotrochozoa</taxon>
        <taxon>Mollusca</taxon>
        <taxon>Gastropoda</taxon>
        <taxon>Heterobranchia</taxon>
        <taxon>Euthyneura</taxon>
        <taxon>Panpulmonata</taxon>
        <taxon>Sacoglossa</taxon>
        <taxon>Placobranchoidea</taxon>
        <taxon>Plakobranchidae</taxon>
        <taxon>Plakobranchus</taxon>
    </lineage>
</organism>
<proteinExistence type="predicted"/>
<comment type="caution">
    <text evidence="2">The sequence shown here is derived from an EMBL/GenBank/DDBJ whole genome shotgun (WGS) entry which is preliminary data.</text>
</comment>
<dbReference type="EMBL" id="BLXT01000430">
    <property type="protein sequence ID" value="GFN76967.1"/>
    <property type="molecule type" value="Genomic_DNA"/>
</dbReference>
<feature type="region of interest" description="Disordered" evidence="1">
    <location>
        <begin position="51"/>
        <end position="96"/>
    </location>
</feature>
<gene>
    <name evidence="2" type="ORF">PoB_000347300</name>
</gene>
<feature type="compositionally biased region" description="Polar residues" evidence="1">
    <location>
        <begin position="17"/>
        <end position="36"/>
    </location>
</feature>
<name>A0AAV3Y319_9GAST</name>
<keyword evidence="3" id="KW-1185">Reference proteome</keyword>
<evidence type="ECO:0000313" key="2">
    <source>
        <dbReference type="EMBL" id="GFN76967.1"/>
    </source>
</evidence>
<evidence type="ECO:0000256" key="1">
    <source>
        <dbReference type="SAM" id="MobiDB-lite"/>
    </source>
</evidence>
<sequence length="96" mass="10565">MAELTDRDSSDEDSIEASVNNLSGNQLKTARTVTTRSTAGRKYVNIGQGCMRTTEEEGSDSDVEPVLPGKRQRGKEASSRLPLNSAFGDRMTWRQN</sequence>
<protein>
    <submittedName>
        <fullName evidence="2">Uncharacterized protein</fullName>
    </submittedName>
</protein>
<evidence type="ECO:0000313" key="3">
    <source>
        <dbReference type="Proteomes" id="UP000735302"/>
    </source>
</evidence>
<dbReference type="Proteomes" id="UP000735302">
    <property type="component" value="Unassembled WGS sequence"/>
</dbReference>
<dbReference type="AlphaFoldDB" id="A0AAV3Y319"/>
<reference evidence="2 3" key="1">
    <citation type="journal article" date="2021" name="Elife">
        <title>Chloroplast acquisition without the gene transfer in kleptoplastic sea slugs, Plakobranchus ocellatus.</title>
        <authorList>
            <person name="Maeda T."/>
            <person name="Takahashi S."/>
            <person name="Yoshida T."/>
            <person name="Shimamura S."/>
            <person name="Takaki Y."/>
            <person name="Nagai Y."/>
            <person name="Toyoda A."/>
            <person name="Suzuki Y."/>
            <person name="Arimoto A."/>
            <person name="Ishii H."/>
            <person name="Satoh N."/>
            <person name="Nishiyama T."/>
            <person name="Hasebe M."/>
            <person name="Maruyama T."/>
            <person name="Minagawa J."/>
            <person name="Obokata J."/>
            <person name="Shigenobu S."/>
        </authorList>
    </citation>
    <scope>NUCLEOTIDE SEQUENCE [LARGE SCALE GENOMIC DNA]</scope>
</reference>